<dbReference type="Pfam" id="PF00083">
    <property type="entry name" value="Sugar_tr"/>
    <property type="match status" value="1"/>
</dbReference>
<evidence type="ECO:0000256" key="5">
    <source>
        <dbReference type="SAM" id="Phobius"/>
    </source>
</evidence>
<dbReference type="Gene3D" id="1.20.1250.20">
    <property type="entry name" value="MFS general substrate transporter like domains"/>
    <property type="match status" value="1"/>
</dbReference>
<dbReference type="SUPFAM" id="SSF103473">
    <property type="entry name" value="MFS general substrate transporter"/>
    <property type="match status" value="1"/>
</dbReference>
<accession>A0AAE0WLW0</accession>
<evidence type="ECO:0000256" key="3">
    <source>
        <dbReference type="ARBA" id="ARBA00022989"/>
    </source>
</evidence>
<feature type="transmembrane region" description="Helical" evidence="5">
    <location>
        <begin position="185"/>
        <end position="206"/>
    </location>
</feature>
<dbReference type="PANTHER" id="PTHR48022:SF5">
    <property type="entry name" value="ALPHA-GLUCOSIDES PERMEASE MPH2-RELATED"/>
    <property type="match status" value="1"/>
</dbReference>
<feature type="transmembrane region" description="Helical" evidence="5">
    <location>
        <begin position="50"/>
        <end position="69"/>
    </location>
</feature>
<dbReference type="GO" id="GO:0016020">
    <property type="term" value="C:membrane"/>
    <property type="evidence" value="ECO:0007669"/>
    <property type="project" value="UniProtKB-SubCell"/>
</dbReference>
<keyword evidence="3 5" id="KW-1133">Transmembrane helix</keyword>
<dbReference type="EMBL" id="JAUTXT010000021">
    <property type="protein sequence ID" value="KAK3674133.1"/>
    <property type="molecule type" value="Genomic_DNA"/>
</dbReference>
<feature type="transmembrane region" description="Helical" evidence="5">
    <location>
        <begin position="146"/>
        <end position="173"/>
    </location>
</feature>
<comment type="caution">
    <text evidence="6">The sequence shown here is derived from an EMBL/GenBank/DDBJ whole genome shotgun (WGS) entry which is preliminary data.</text>
</comment>
<keyword evidence="7" id="KW-1185">Reference proteome</keyword>
<evidence type="ECO:0000256" key="2">
    <source>
        <dbReference type="ARBA" id="ARBA00022692"/>
    </source>
</evidence>
<reference evidence="6" key="1">
    <citation type="submission" date="2023-07" db="EMBL/GenBank/DDBJ databases">
        <title>Black Yeasts Isolated from many extreme environments.</title>
        <authorList>
            <person name="Coleine C."/>
            <person name="Stajich J.E."/>
            <person name="Selbmann L."/>
        </authorList>
    </citation>
    <scope>NUCLEOTIDE SEQUENCE</scope>
    <source>
        <strain evidence="6">CCFEE 5485</strain>
    </source>
</reference>
<dbReference type="Proteomes" id="UP001274830">
    <property type="component" value="Unassembled WGS sequence"/>
</dbReference>
<dbReference type="InterPro" id="IPR036259">
    <property type="entry name" value="MFS_trans_sf"/>
</dbReference>
<comment type="subcellular location">
    <subcellularLocation>
        <location evidence="1">Membrane</location>
        <topology evidence="1">Multi-pass membrane protein</topology>
    </subcellularLocation>
</comment>
<evidence type="ECO:0008006" key="8">
    <source>
        <dbReference type="Google" id="ProtNLM"/>
    </source>
</evidence>
<dbReference type="InterPro" id="IPR050360">
    <property type="entry name" value="MFS_Sugar_Transporters"/>
</dbReference>
<feature type="transmembrane region" description="Helical" evidence="5">
    <location>
        <begin position="114"/>
        <end position="134"/>
    </location>
</feature>
<dbReference type="AlphaFoldDB" id="A0AAE0WLW0"/>
<feature type="transmembrane region" description="Helical" evidence="5">
    <location>
        <begin position="221"/>
        <end position="238"/>
    </location>
</feature>
<protein>
    <recommendedName>
        <fullName evidence="8">Major facilitator superfamily (MFS) profile domain-containing protein</fullName>
    </recommendedName>
</protein>
<proteinExistence type="predicted"/>
<dbReference type="InterPro" id="IPR005828">
    <property type="entry name" value="MFS_sugar_transport-like"/>
</dbReference>
<organism evidence="6 7">
    <name type="scientific">Recurvomyces mirabilis</name>
    <dbReference type="NCBI Taxonomy" id="574656"/>
    <lineage>
        <taxon>Eukaryota</taxon>
        <taxon>Fungi</taxon>
        <taxon>Dikarya</taxon>
        <taxon>Ascomycota</taxon>
        <taxon>Pezizomycotina</taxon>
        <taxon>Dothideomycetes</taxon>
        <taxon>Dothideomycetidae</taxon>
        <taxon>Mycosphaerellales</taxon>
        <taxon>Teratosphaeriaceae</taxon>
        <taxon>Recurvomyces</taxon>
    </lineage>
</organism>
<evidence type="ECO:0000256" key="4">
    <source>
        <dbReference type="ARBA" id="ARBA00023136"/>
    </source>
</evidence>
<evidence type="ECO:0000313" key="6">
    <source>
        <dbReference type="EMBL" id="KAK3674133.1"/>
    </source>
</evidence>
<dbReference type="PANTHER" id="PTHR48022">
    <property type="entry name" value="PLASTIDIC GLUCOSE TRANSPORTER 4"/>
    <property type="match status" value="1"/>
</dbReference>
<gene>
    <name evidence="6" type="ORF">LTR78_005980</name>
</gene>
<keyword evidence="4 5" id="KW-0472">Membrane</keyword>
<sequence length="280" mass="30954">MRLASTEKDPAFNVDKEIALRVLTTQHERQQNAEISFLSCFRGTDLRRTLIVMGCYCITVLSGSTVRAYATYFFQQAGLDTEQSFNMSIGLYALGLLGLLGTWLLMPYFGRRTIFFWGQAVQTVLLLIVGGLGVAQRHASKSDSSLAWAIGLLLLLSSFVANLAISPILYALVSEIPSSLLRNKSVVLARFSYAVLNVVANVITPYQLNPSAWNWRASADLFWAGACLLGTVFTYFSVPEPKDRTIAELDLLFERGVSAREFADTEVSVRDIVDGAEKLE</sequence>
<dbReference type="GO" id="GO:0005351">
    <property type="term" value="F:carbohydrate:proton symporter activity"/>
    <property type="evidence" value="ECO:0007669"/>
    <property type="project" value="TreeGrafter"/>
</dbReference>
<name>A0AAE0WLW0_9PEZI</name>
<evidence type="ECO:0000313" key="7">
    <source>
        <dbReference type="Proteomes" id="UP001274830"/>
    </source>
</evidence>
<feature type="transmembrane region" description="Helical" evidence="5">
    <location>
        <begin position="89"/>
        <end position="109"/>
    </location>
</feature>
<evidence type="ECO:0000256" key="1">
    <source>
        <dbReference type="ARBA" id="ARBA00004141"/>
    </source>
</evidence>
<keyword evidence="2 5" id="KW-0812">Transmembrane</keyword>